<dbReference type="Proteomes" id="UP000297597">
    <property type="component" value="Unassembled WGS sequence"/>
</dbReference>
<keyword evidence="11" id="KW-0012">Acyltransferase</keyword>
<keyword evidence="4 10" id="KW-0808">Transferase</keyword>
<keyword evidence="7 10" id="KW-1208">Phospholipid metabolism</keyword>
<dbReference type="GO" id="GO:0043811">
    <property type="term" value="F:phosphate:acyl-[acyl carrier protein] acyltransferase activity"/>
    <property type="evidence" value="ECO:0007669"/>
    <property type="project" value="UniProtKB-UniRule"/>
</dbReference>
<keyword evidence="12" id="KW-1185">Reference proteome</keyword>
<dbReference type="Gene3D" id="3.40.718.10">
    <property type="entry name" value="Isopropylmalate Dehydrogenase"/>
    <property type="match status" value="1"/>
</dbReference>
<dbReference type="InterPro" id="IPR003664">
    <property type="entry name" value="FA_synthesis"/>
</dbReference>
<dbReference type="OrthoDB" id="9806408at2"/>
<dbReference type="RefSeq" id="WP_134213107.1">
    <property type="nucleotide sequence ID" value="NZ_QFFZ01000009.1"/>
</dbReference>
<proteinExistence type="inferred from homology"/>
<dbReference type="PIRSF" id="PIRSF002465">
    <property type="entry name" value="Phsphlp_syn_PlsX"/>
    <property type="match status" value="1"/>
</dbReference>
<comment type="pathway">
    <text evidence="10">Lipid metabolism; phospholipid metabolism.</text>
</comment>
<accession>A0A4Y7RT72</accession>
<evidence type="ECO:0000313" key="12">
    <source>
        <dbReference type="Proteomes" id="UP000297597"/>
    </source>
</evidence>
<dbReference type="Pfam" id="PF02504">
    <property type="entry name" value="FA_synthesis"/>
    <property type="match status" value="1"/>
</dbReference>
<evidence type="ECO:0000256" key="6">
    <source>
        <dbReference type="ARBA" id="ARBA00023209"/>
    </source>
</evidence>
<evidence type="ECO:0000256" key="7">
    <source>
        <dbReference type="ARBA" id="ARBA00023264"/>
    </source>
</evidence>
<dbReference type="HAMAP" id="MF_00019">
    <property type="entry name" value="PlsX"/>
    <property type="match status" value="1"/>
</dbReference>
<keyword evidence="6 10" id="KW-0594">Phospholipid biosynthesis</keyword>
<comment type="function">
    <text evidence="10">Catalyzes the reversible formation of acyl-phosphate (acyl-PO(4)) from acyl-[acyl-carrier-protein] (acyl-ACP). This enzyme utilizes acyl-ACP as fatty acyl donor, but not acyl-CoA.</text>
</comment>
<evidence type="ECO:0000256" key="9">
    <source>
        <dbReference type="ARBA" id="ARBA00046608"/>
    </source>
</evidence>
<name>A0A4Y7RT72_9FIRM</name>
<keyword evidence="3 10" id="KW-0444">Lipid biosynthesis</keyword>
<dbReference type="SUPFAM" id="SSF53659">
    <property type="entry name" value="Isocitrate/Isopropylmalate dehydrogenase-like"/>
    <property type="match status" value="1"/>
</dbReference>
<gene>
    <name evidence="10 11" type="primary">plsX</name>
    <name evidence="11" type="ORF">Pmgp_01239</name>
</gene>
<comment type="catalytic activity">
    <reaction evidence="1 10">
        <text>a fatty acyl-[ACP] + phosphate = an acyl phosphate + holo-[ACP]</text>
        <dbReference type="Rhea" id="RHEA:42292"/>
        <dbReference type="Rhea" id="RHEA-COMP:9685"/>
        <dbReference type="Rhea" id="RHEA-COMP:14125"/>
        <dbReference type="ChEBI" id="CHEBI:43474"/>
        <dbReference type="ChEBI" id="CHEBI:59918"/>
        <dbReference type="ChEBI" id="CHEBI:64479"/>
        <dbReference type="ChEBI" id="CHEBI:138651"/>
        <dbReference type="EC" id="2.3.1.274"/>
    </reaction>
</comment>
<dbReference type="PANTHER" id="PTHR30100:SF1">
    <property type="entry name" value="PHOSPHATE ACYLTRANSFERASE"/>
    <property type="match status" value="1"/>
</dbReference>
<evidence type="ECO:0000256" key="4">
    <source>
        <dbReference type="ARBA" id="ARBA00022679"/>
    </source>
</evidence>
<comment type="caution">
    <text evidence="11">The sequence shown here is derived from an EMBL/GenBank/DDBJ whole genome shotgun (WGS) entry which is preliminary data.</text>
</comment>
<dbReference type="NCBIfam" id="TIGR00182">
    <property type="entry name" value="plsX"/>
    <property type="match status" value="1"/>
</dbReference>
<reference evidence="11 12" key="1">
    <citation type="journal article" date="2018" name="Environ. Microbiol.">
        <title>Novel energy conservation strategies and behaviour of Pelotomaculum schinkii driving syntrophic propionate catabolism.</title>
        <authorList>
            <person name="Hidalgo-Ahumada C.A.P."/>
            <person name="Nobu M.K."/>
            <person name="Narihiro T."/>
            <person name="Tamaki H."/>
            <person name="Liu W.T."/>
            <person name="Kamagata Y."/>
            <person name="Stams A.J.M."/>
            <person name="Imachi H."/>
            <person name="Sousa D.Z."/>
        </authorList>
    </citation>
    <scope>NUCLEOTIDE SEQUENCE [LARGE SCALE GENOMIC DNA]</scope>
    <source>
        <strain evidence="11 12">MGP</strain>
    </source>
</reference>
<evidence type="ECO:0000256" key="5">
    <source>
        <dbReference type="ARBA" id="ARBA00023098"/>
    </source>
</evidence>
<evidence type="ECO:0000256" key="3">
    <source>
        <dbReference type="ARBA" id="ARBA00022516"/>
    </source>
</evidence>
<keyword evidence="2 10" id="KW-0963">Cytoplasm</keyword>
<dbReference type="PANTHER" id="PTHR30100">
    <property type="entry name" value="FATTY ACID/PHOSPHOLIPID SYNTHESIS PROTEIN PLSX"/>
    <property type="match status" value="1"/>
</dbReference>
<evidence type="ECO:0000256" key="10">
    <source>
        <dbReference type="HAMAP-Rule" id="MF_00019"/>
    </source>
</evidence>
<dbReference type="GO" id="GO:0008654">
    <property type="term" value="P:phospholipid biosynthetic process"/>
    <property type="evidence" value="ECO:0007669"/>
    <property type="project" value="UniProtKB-KW"/>
</dbReference>
<keyword evidence="5 10" id="KW-0443">Lipid metabolism</keyword>
<sequence>MKIAVDAMGGDHAPREIIIGALQAAAEYGLEIILVGDEARINAELAAHNAGGVTVVHATEVISMGEHPAIAVRRKKNSSIVRATRLVKEGEADAVVSAGSTGAAMASALLNLGRIKGIDRPAIAGVLPNEKGYTVLLDVGANVDCKPQHLLQFGIMGYQYSSKILGNADPRVGLLSNGEEDTKGNETTLAALPLLRGAGINFIGNVEGRDIFEGTADVVVCDGFAGNVVLKAGEGMARMLLKMMKEEISKSLLAQMGTLLAGPALKCLQKRLDYAEYGGAPLLGVNGVSVICHGSSKAKAVKNAIRVARESVDNRLVNAISLNIESIKTRGGCGNLAEGID</sequence>
<evidence type="ECO:0000256" key="8">
    <source>
        <dbReference type="ARBA" id="ARBA00024069"/>
    </source>
</evidence>
<dbReference type="GO" id="GO:0005737">
    <property type="term" value="C:cytoplasm"/>
    <property type="evidence" value="ECO:0007669"/>
    <property type="project" value="UniProtKB-SubCell"/>
</dbReference>
<evidence type="ECO:0000313" key="11">
    <source>
        <dbReference type="EMBL" id="TEB12083.1"/>
    </source>
</evidence>
<evidence type="ECO:0000256" key="2">
    <source>
        <dbReference type="ARBA" id="ARBA00022490"/>
    </source>
</evidence>
<dbReference type="UniPathway" id="UPA00085"/>
<evidence type="ECO:0000256" key="1">
    <source>
        <dbReference type="ARBA" id="ARBA00001232"/>
    </source>
</evidence>
<dbReference type="GO" id="GO:0006633">
    <property type="term" value="P:fatty acid biosynthetic process"/>
    <property type="evidence" value="ECO:0007669"/>
    <property type="project" value="UniProtKB-UniRule"/>
</dbReference>
<dbReference type="InterPro" id="IPR012281">
    <property type="entry name" value="Phospholipid_synth_PlsX-like"/>
</dbReference>
<organism evidence="11 12">
    <name type="scientific">Pelotomaculum propionicicum</name>
    <dbReference type="NCBI Taxonomy" id="258475"/>
    <lineage>
        <taxon>Bacteria</taxon>
        <taxon>Bacillati</taxon>
        <taxon>Bacillota</taxon>
        <taxon>Clostridia</taxon>
        <taxon>Eubacteriales</taxon>
        <taxon>Desulfotomaculaceae</taxon>
        <taxon>Pelotomaculum</taxon>
    </lineage>
</organism>
<comment type="similarity">
    <text evidence="10">Belongs to the PlsX family.</text>
</comment>
<comment type="subunit">
    <text evidence="9 10">Homodimer. Probably interacts with PlsY.</text>
</comment>
<protein>
    <recommendedName>
        <fullName evidence="8 10">Phosphate acyltransferase</fullName>
        <ecNumber evidence="8 10">2.3.1.274</ecNumber>
    </recommendedName>
    <alternativeName>
        <fullName evidence="10">Acyl-ACP phosphotransacylase</fullName>
    </alternativeName>
    <alternativeName>
        <fullName evidence="10">Acyl-[acyl-carrier-protein]--phosphate acyltransferase</fullName>
    </alternativeName>
    <alternativeName>
        <fullName evidence="10">Phosphate-acyl-ACP acyltransferase</fullName>
    </alternativeName>
</protein>
<comment type="subcellular location">
    <subcellularLocation>
        <location evidence="10">Cytoplasm</location>
    </subcellularLocation>
    <text evidence="10">Associated with the membrane possibly through PlsY.</text>
</comment>
<dbReference type="EMBL" id="QFFZ01000009">
    <property type="protein sequence ID" value="TEB12083.1"/>
    <property type="molecule type" value="Genomic_DNA"/>
</dbReference>
<dbReference type="EC" id="2.3.1.274" evidence="8 10"/>
<dbReference type="AlphaFoldDB" id="A0A4Y7RT72"/>